<keyword evidence="1" id="KW-1133">Transmembrane helix</keyword>
<evidence type="ECO:0000256" key="1">
    <source>
        <dbReference type="SAM" id="Phobius"/>
    </source>
</evidence>
<name>A0ABY2X391_9RHOB</name>
<dbReference type="Pfam" id="PF24801">
    <property type="entry name" value="FNIII-A_GpJ"/>
    <property type="match status" value="1"/>
</dbReference>
<keyword evidence="1" id="KW-0472">Membrane</keyword>
<reference evidence="3 4" key="1">
    <citation type="submission" date="2019-05" db="EMBL/GenBank/DDBJ databases">
        <title>Ruegeria sp. nov., isolated from tidal flat.</title>
        <authorList>
            <person name="Kim W."/>
        </authorList>
    </citation>
    <scope>NUCLEOTIDE SEQUENCE [LARGE SCALE GENOMIC DNA]</scope>
    <source>
        <strain evidence="3 4">CAU 1488</strain>
    </source>
</reference>
<feature type="transmembrane region" description="Helical" evidence="1">
    <location>
        <begin position="93"/>
        <end position="114"/>
    </location>
</feature>
<feature type="transmembrane region" description="Helical" evidence="1">
    <location>
        <begin position="120"/>
        <end position="141"/>
    </location>
</feature>
<dbReference type="EMBL" id="VCPD01000001">
    <property type="protein sequence ID" value="TMV09813.1"/>
    <property type="molecule type" value="Genomic_DNA"/>
</dbReference>
<comment type="caution">
    <text evidence="3">The sequence shown here is derived from an EMBL/GenBank/DDBJ whole genome shotgun (WGS) entry which is preliminary data.</text>
</comment>
<dbReference type="InterPro" id="IPR055385">
    <property type="entry name" value="GpJ_HDII-ins2"/>
</dbReference>
<feature type="domain" description="Tip attachment protein J HDII-ins2" evidence="2">
    <location>
        <begin position="280"/>
        <end position="389"/>
    </location>
</feature>
<keyword evidence="4" id="KW-1185">Reference proteome</keyword>
<accession>A0ABY2X391</accession>
<keyword evidence="1" id="KW-0812">Transmembrane</keyword>
<sequence length="1120" mass="119228">MPLKQALHVTTAPLLDPGQGRSSLELPEGLTVAEIVAQAVPGLTPADRHLLRVVLVTEKGAAAVSLEYWNQVRPRAGVQVVIRLVPGKNALRTVLLAVVSVAALALAPAVAGVLGIAGKVGIALVGAGLTIVGSLLVNALVPLPQPEARNNAGERRNTYSIAGWSNTARPNEPVPMIFGRHRYAPPFAAASYTEIVGDTQYVRALFCFGYGPLKIEDIRLGETPISEFDEVEIELREGRVTDAPITLYPQQVLEDAEGVELVRPLPRDDAGKIISGSSIETPVVRTTASDTRSASVILGFPSGLFEVTNDGSVTDRAVSIRIRQRAEGDTTWQTVTTLNLRAARREAFFRQHTWQLPSRGKWEIEITRMTDESPSTQVSDRVTLAGLQSRRPEYPLNINKPLALAAVRMKATYQLNGTLDNFNAVVQRYADAWDGAAWTETLSRNPAAAYVAAVQGPANPYPVTDSTIDWDQLADWHDWCVTKGLKYDRVHDQAESFNDMLRAICAAGRATPRHDGVKWGVVIDRPDSLVIDHINPRNSADFSWSRTYFEPPHAFRVTFSDETNGYALAERLVPWPGHSGSITLTEALELPGKTDPDEIWIEARRRQYELQQRADTFTAIQSGMARVATRGDLVMGSFDVLSRSQLAARVKSVSGYWVELDEMVEMQAGSSYAIRFRQYADASDVIGTSIVRQVVTDTEPSAQLRLVANDALPAVGEVVHFGEMATESLALKVRGVEGGEGFSSVLNMVAAAPEIDTLTDAEVPPVWTGRVGSEITGASIAPPAPRFTRVTSTASYTNDDPAQPPTPGPGTVTVLLVPGTGSAVSLSSLRLEHKLATDSTWTTVTLPVVNGGAEITGYTTEDEINLRAVAIAEDTTESPYTATLSVTVGGDAIALPGQLDAGAIDVVGNLGHARITVATPADPAISTIQIYRVPNGSTLDRNVHAAGAPIAVVAGSTLSHVDGDGTRVNLLANSGFDSSSDWVADANWSIASGLAQHTSGAADTIRQAIALTAGKTYRSAITVSGRTAGSVTPTIFGGTDQSGVALMADGAATDSLVAVTGNTDFGFAASSDFDGQIDDAVLYLETTGSVAAGTYNYWIEPLNDDGNPGPMSGPFSTTII</sequence>
<dbReference type="RefSeq" id="WP_138839872.1">
    <property type="nucleotide sequence ID" value="NZ_VCPD01000001.1"/>
</dbReference>
<protein>
    <submittedName>
        <fullName evidence="3">Phage tail protein</fullName>
    </submittedName>
</protein>
<evidence type="ECO:0000313" key="4">
    <source>
        <dbReference type="Proteomes" id="UP001193035"/>
    </source>
</evidence>
<proteinExistence type="predicted"/>
<evidence type="ECO:0000259" key="2">
    <source>
        <dbReference type="Pfam" id="PF24801"/>
    </source>
</evidence>
<evidence type="ECO:0000313" key="3">
    <source>
        <dbReference type="EMBL" id="TMV09813.1"/>
    </source>
</evidence>
<organism evidence="3 4">
    <name type="scientific">Ruegeria sediminis</name>
    <dbReference type="NCBI Taxonomy" id="2583820"/>
    <lineage>
        <taxon>Bacteria</taxon>
        <taxon>Pseudomonadati</taxon>
        <taxon>Pseudomonadota</taxon>
        <taxon>Alphaproteobacteria</taxon>
        <taxon>Rhodobacterales</taxon>
        <taxon>Roseobacteraceae</taxon>
        <taxon>Ruegeria</taxon>
    </lineage>
</organism>
<dbReference type="Proteomes" id="UP001193035">
    <property type="component" value="Unassembled WGS sequence"/>
</dbReference>
<gene>
    <name evidence="3" type="ORF">FGK63_01715</name>
</gene>